<name>A0A9Q7AE89_9BACT</name>
<dbReference type="InterPro" id="IPR037523">
    <property type="entry name" value="VOC_core"/>
</dbReference>
<dbReference type="KEGG" id="aram:KAR29_10280"/>
<sequence length="122" mass="13622">MAFLAHVGLLVRDLDRSRRFYVDVLGCRERRSVDRPGTRLLFLESGSSLIELVEKAGRPYPEVSCPTIHLAFQVDSVADEIARLKVLGLSLDSEEPIPFGGKSIFFFSGPDGERIELCEPLE</sequence>
<dbReference type="EMBL" id="CP072943">
    <property type="protein sequence ID" value="QTX31729.1"/>
    <property type="molecule type" value="Genomic_DNA"/>
</dbReference>
<dbReference type="InterPro" id="IPR029068">
    <property type="entry name" value="Glyas_Bleomycin-R_OHBP_Dase"/>
</dbReference>
<dbReference type="InterPro" id="IPR004360">
    <property type="entry name" value="Glyas_Fos-R_dOase_dom"/>
</dbReference>
<accession>A0A9Q7AE89</accession>
<evidence type="ECO:0000259" key="2">
    <source>
        <dbReference type="PROSITE" id="PS51819"/>
    </source>
</evidence>
<keyword evidence="4" id="KW-1185">Reference proteome</keyword>
<feature type="domain" description="VOC" evidence="2">
    <location>
        <begin position="3"/>
        <end position="120"/>
    </location>
</feature>
<evidence type="ECO:0000313" key="4">
    <source>
        <dbReference type="Proteomes" id="UP000671879"/>
    </source>
</evidence>
<dbReference type="RefSeq" id="WP_274372905.1">
    <property type="nucleotide sequence ID" value="NZ_CP072943.1"/>
</dbReference>
<dbReference type="Proteomes" id="UP000671879">
    <property type="component" value="Chromosome"/>
</dbReference>
<dbReference type="GO" id="GO:0046872">
    <property type="term" value="F:metal ion binding"/>
    <property type="evidence" value="ECO:0007669"/>
    <property type="project" value="UniProtKB-KW"/>
</dbReference>
<gene>
    <name evidence="3" type="ORF">KAR29_10280</name>
</gene>
<organism evidence="3 4">
    <name type="scientific">Aminithiophilus ramosus</name>
    <dbReference type="NCBI Taxonomy" id="3029084"/>
    <lineage>
        <taxon>Bacteria</taxon>
        <taxon>Thermotogati</taxon>
        <taxon>Synergistota</taxon>
        <taxon>Synergistia</taxon>
        <taxon>Synergistales</taxon>
        <taxon>Aminithiophilaceae</taxon>
        <taxon>Aminithiophilus</taxon>
    </lineage>
</organism>
<dbReference type="AlphaFoldDB" id="A0A9Q7AE89"/>
<dbReference type="SUPFAM" id="SSF54593">
    <property type="entry name" value="Glyoxalase/Bleomycin resistance protein/Dihydroxybiphenyl dioxygenase"/>
    <property type="match status" value="1"/>
</dbReference>
<dbReference type="PANTHER" id="PTHR43048">
    <property type="entry name" value="METHYLMALONYL-COA EPIMERASE"/>
    <property type="match status" value="1"/>
</dbReference>
<dbReference type="PROSITE" id="PS51819">
    <property type="entry name" value="VOC"/>
    <property type="match status" value="1"/>
</dbReference>
<dbReference type="Gene3D" id="3.10.180.10">
    <property type="entry name" value="2,3-Dihydroxybiphenyl 1,2-Dioxygenase, domain 1"/>
    <property type="match status" value="1"/>
</dbReference>
<evidence type="ECO:0000313" key="3">
    <source>
        <dbReference type="EMBL" id="QTX31729.1"/>
    </source>
</evidence>
<dbReference type="InterPro" id="IPR051785">
    <property type="entry name" value="MMCE/EMCE_epimerase"/>
</dbReference>
<dbReference type="GO" id="GO:0004493">
    <property type="term" value="F:methylmalonyl-CoA epimerase activity"/>
    <property type="evidence" value="ECO:0007669"/>
    <property type="project" value="TreeGrafter"/>
</dbReference>
<evidence type="ECO:0000256" key="1">
    <source>
        <dbReference type="ARBA" id="ARBA00022723"/>
    </source>
</evidence>
<proteinExistence type="predicted"/>
<dbReference type="PANTHER" id="PTHR43048:SF3">
    <property type="entry name" value="METHYLMALONYL-COA EPIMERASE, MITOCHONDRIAL"/>
    <property type="match status" value="1"/>
</dbReference>
<reference evidence="4" key="1">
    <citation type="submission" date="2021-04" db="EMBL/GenBank/DDBJ databases">
        <title>A novel Synergistetes isolate from a pyrite-forming mixed culture.</title>
        <authorList>
            <person name="Bunk B."/>
            <person name="Sproer C."/>
            <person name="Spring S."/>
            <person name="Pester M."/>
        </authorList>
    </citation>
    <scope>NUCLEOTIDE SEQUENCE [LARGE SCALE GENOMIC DNA]</scope>
    <source>
        <strain evidence="4">J.5.4.2-T.3.5.2</strain>
    </source>
</reference>
<dbReference type="Pfam" id="PF00903">
    <property type="entry name" value="Glyoxalase"/>
    <property type="match status" value="1"/>
</dbReference>
<protein>
    <submittedName>
        <fullName evidence="3">VOC family protein</fullName>
    </submittedName>
</protein>
<keyword evidence="1" id="KW-0479">Metal-binding</keyword>
<dbReference type="GO" id="GO:0046491">
    <property type="term" value="P:L-methylmalonyl-CoA metabolic process"/>
    <property type="evidence" value="ECO:0007669"/>
    <property type="project" value="TreeGrafter"/>
</dbReference>